<keyword evidence="1" id="KW-0472">Membrane</keyword>
<dbReference type="Proteomes" id="UP001597365">
    <property type="component" value="Unassembled WGS sequence"/>
</dbReference>
<sequence length="197" mass="21132">MKRLAAAWADRCQAADRITRGSALVYQRRADALTAWVRAGRRDDLDGWRAALGPLVRLAMLGAAAAALYGIVRAVPWLMWLVTGAWLRAAWKAGRAPAETAGEAPEEAPAEPGRDAVLTLLQELIADRPGVHLSAVLAHLQQHGQGEGWTVADVRARLDALGVPSRRSVKVAGRVSWGVHRDDLPTPAPAEVPERAA</sequence>
<keyword evidence="3" id="KW-1185">Reference proteome</keyword>
<evidence type="ECO:0000313" key="3">
    <source>
        <dbReference type="Proteomes" id="UP001597365"/>
    </source>
</evidence>
<accession>A0ABW4PQB1</accession>
<name>A0ABW4PQB1_9ACTN</name>
<gene>
    <name evidence="2" type="ORF">ACFSJS_22625</name>
</gene>
<keyword evidence="1" id="KW-0812">Transmembrane</keyword>
<dbReference type="EMBL" id="JBHUFU010000015">
    <property type="protein sequence ID" value="MFD1832419.1"/>
    <property type="molecule type" value="Genomic_DNA"/>
</dbReference>
<organism evidence="2 3">
    <name type="scientific">Streptomyces desertarenae</name>
    <dbReference type="NCBI Taxonomy" id="2666184"/>
    <lineage>
        <taxon>Bacteria</taxon>
        <taxon>Bacillati</taxon>
        <taxon>Actinomycetota</taxon>
        <taxon>Actinomycetes</taxon>
        <taxon>Kitasatosporales</taxon>
        <taxon>Streptomycetaceae</taxon>
        <taxon>Streptomyces</taxon>
    </lineage>
</organism>
<comment type="caution">
    <text evidence="2">The sequence shown here is derived from an EMBL/GenBank/DDBJ whole genome shotgun (WGS) entry which is preliminary data.</text>
</comment>
<proteinExistence type="predicted"/>
<feature type="transmembrane region" description="Helical" evidence="1">
    <location>
        <begin position="58"/>
        <end position="82"/>
    </location>
</feature>
<evidence type="ECO:0000256" key="1">
    <source>
        <dbReference type="SAM" id="Phobius"/>
    </source>
</evidence>
<keyword evidence="1" id="KW-1133">Transmembrane helix</keyword>
<protein>
    <submittedName>
        <fullName evidence="2">Uncharacterized protein</fullName>
    </submittedName>
</protein>
<reference evidence="3" key="1">
    <citation type="journal article" date="2019" name="Int. J. Syst. Evol. Microbiol.">
        <title>The Global Catalogue of Microorganisms (GCM) 10K type strain sequencing project: providing services to taxonomists for standard genome sequencing and annotation.</title>
        <authorList>
            <consortium name="The Broad Institute Genomics Platform"/>
            <consortium name="The Broad Institute Genome Sequencing Center for Infectious Disease"/>
            <person name="Wu L."/>
            <person name="Ma J."/>
        </authorList>
    </citation>
    <scope>NUCLEOTIDE SEQUENCE [LARGE SCALE GENOMIC DNA]</scope>
    <source>
        <strain evidence="3">CGMCC 4.7455</strain>
    </source>
</reference>
<evidence type="ECO:0000313" key="2">
    <source>
        <dbReference type="EMBL" id="MFD1832419.1"/>
    </source>
</evidence>
<dbReference type="RefSeq" id="WP_380903304.1">
    <property type="nucleotide sequence ID" value="NZ_JBHUFU010000015.1"/>
</dbReference>